<feature type="compositionally biased region" description="Basic and acidic residues" evidence="1">
    <location>
        <begin position="259"/>
        <end position="270"/>
    </location>
</feature>
<feature type="domain" description="Peptidase C14 caspase" evidence="2">
    <location>
        <begin position="1"/>
        <end position="206"/>
    </location>
</feature>
<name>A0A4Y3WGI8_NITWI</name>
<dbReference type="EMBL" id="BJNF01000101">
    <property type="protein sequence ID" value="GEC17311.1"/>
    <property type="molecule type" value="Genomic_DNA"/>
</dbReference>
<dbReference type="GO" id="GO:0004197">
    <property type="term" value="F:cysteine-type endopeptidase activity"/>
    <property type="evidence" value="ECO:0007669"/>
    <property type="project" value="InterPro"/>
</dbReference>
<dbReference type="Pfam" id="PF00656">
    <property type="entry name" value="Peptidase_C14"/>
    <property type="match status" value="1"/>
</dbReference>
<dbReference type="PANTHER" id="PTHR22576:SF37">
    <property type="entry name" value="MUCOSA-ASSOCIATED LYMPHOID TISSUE LYMPHOMA TRANSLOCATION PROTEIN 1"/>
    <property type="match status" value="1"/>
</dbReference>
<organism evidence="3 4">
    <name type="scientific">Nitrobacter winogradskyi</name>
    <name type="common">Nitrobacter agilis</name>
    <dbReference type="NCBI Taxonomy" id="913"/>
    <lineage>
        <taxon>Bacteria</taxon>
        <taxon>Pseudomonadati</taxon>
        <taxon>Pseudomonadota</taxon>
        <taxon>Alphaproteobacteria</taxon>
        <taxon>Hyphomicrobiales</taxon>
        <taxon>Nitrobacteraceae</taxon>
        <taxon>Nitrobacter</taxon>
    </lineage>
</organism>
<dbReference type="InterPro" id="IPR011600">
    <property type="entry name" value="Pept_C14_caspase"/>
</dbReference>
<reference evidence="3 4" key="1">
    <citation type="submission" date="2019-06" db="EMBL/GenBank/DDBJ databases">
        <title>Whole genome shotgun sequence of Nitrobacter winogradskyi NBRC 14297.</title>
        <authorList>
            <person name="Hosoyama A."/>
            <person name="Uohara A."/>
            <person name="Ohji S."/>
            <person name="Ichikawa N."/>
        </authorList>
    </citation>
    <scope>NUCLEOTIDE SEQUENCE [LARGE SCALE GENOMIC DNA]</scope>
    <source>
        <strain evidence="3 4">NBRC 14297</strain>
    </source>
</reference>
<evidence type="ECO:0000313" key="4">
    <source>
        <dbReference type="Proteomes" id="UP000318825"/>
    </source>
</evidence>
<protein>
    <recommendedName>
        <fullName evidence="2">Peptidase C14 caspase domain-containing protein</fullName>
    </recommendedName>
</protein>
<evidence type="ECO:0000259" key="2">
    <source>
        <dbReference type="Pfam" id="PF00656"/>
    </source>
</evidence>
<gene>
    <name evidence="3" type="ORF">NWI01_32030</name>
</gene>
<dbReference type="Gene3D" id="3.40.50.1460">
    <property type="match status" value="1"/>
</dbReference>
<dbReference type="OrthoDB" id="9812126at2"/>
<dbReference type="RefSeq" id="WP_141385044.1">
    <property type="nucleotide sequence ID" value="NZ_BJNF01000101.1"/>
</dbReference>
<comment type="caution">
    <text evidence="3">The sequence shown here is derived from an EMBL/GenBank/DDBJ whole genome shotgun (WGS) entry which is preliminary data.</text>
</comment>
<dbReference type="Proteomes" id="UP000318825">
    <property type="component" value="Unassembled WGS sequence"/>
</dbReference>
<feature type="region of interest" description="Disordered" evidence="1">
    <location>
        <begin position="255"/>
        <end position="274"/>
    </location>
</feature>
<dbReference type="InterPro" id="IPR029030">
    <property type="entry name" value="Caspase-like_dom_sf"/>
</dbReference>
<sequence length="331" mass="35593">MRKALIVGIDHYHDLTPLSGCVNDADAVAAVLARNADGTTNFMTPRVLTATGAANSVSRRVLRDSIEALFKDDPEIALFYFAGHGYIDATGGFLCASDCRDGDDGLALSDVMTFAGESKAANKIIILDSCHGGIVGSKPGKGSLAEIGEGMTLLTASTEHQYSYEGGNGAPGVFTNLLVDALNGAAANLVGDVTPGSVYAHIDQSLGPWGGQRPMFKTNVKSFVSLRKAAPPIALDELLKLATYFPQPGYRFPLDPSYEPERSQEQREDPEIPLPDPAKNAIFKVLQNYVKVNLVRPFDAPHMWHAAMESKSCELTVLGEHYRRLVAENLI</sequence>
<dbReference type="InterPro" id="IPR052039">
    <property type="entry name" value="Caspase-related_regulators"/>
</dbReference>
<dbReference type="AlphaFoldDB" id="A0A4Y3WGI8"/>
<dbReference type="SUPFAM" id="SSF52129">
    <property type="entry name" value="Caspase-like"/>
    <property type="match status" value="1"/>
</dbReference>
<proteinExistence type="predicted"/>
<dbReference type="PANTHER" id="PTHR22576">
    <property type="entry name" value="MUCOSA ASSOCIATED LYMPHOID TISSUE LYMPHOMA TRANSLOCATION PROTEIN 1/PARACASPASE"/>
    <property type="match status" value="1"/>
</dbReference>
<dbReference type="GO" id="GO:0006508">
    <property type="term" value="P:proteolysis"/>
    <property type="evidence" value="ECO:0007669"/>
    <property type="project" value="InterPro"/>
</dbReference>
<evidence type="ECO:0000256" key="1">
    <source>
        <dbReference type="SAM" id="MobiDB-lite"/>
    </source>
</evidence>
<evidence type="ECO:0000313" key="3">
    <source>
        <dbReference type="EMBL" id="GEC17311.1"/>
    </source>
</evidence>
<accession>A0A4Y3WGI8</accession>